<feature type="compositionally biased region" description="Low complexity" evidence="1">
    <location>
        <begin position="304"/>
        <end position="321"/>
    </location>
</feature>
<reference evidence="4" key="1">
    <citation type="journal article" date="2020" name="Fungal Divers.">
        <title>Resolving the Mortierellaceae phylogeny through synthesis of multi-gene phylogenetics and phylogenomics.</title>
        <authorList>
            <person name="Vandepol N."/>
            <person name="Liber J."/>
            <person name="Desiro A."/>
            <person name="Na H."/>
            <person name="Kennedy M."/>
            <person name="Barry K."/>
            <person name="Grigoriev I.V."/>
            <person name="Miller A.N."/>
            <person name="O'Donnell K."/>
            <person name="Stajich J.E."/>
            <person name="Bonito G."/>
        </authorList>
    </citation>
    <scope>NUCLEOTIDE SEQUENCE</scope>
    <source>
        <strain evidence="4">REB-010B</strain>
    </source>
</reference>
<gene>
    <name evidence="4" type="ORF">BGZ99_002523</name>
</gene>
<name>A0A9P6RMN9_9FUNG</name>
<comment type="caution">
    <text evidence="4">The sequence shown here is derived from an EMBL/GenBank/DDBJ whole genome shotgun (WGS) entry which is preliminary data.</text>
</comment>
<dbReference type="InterPro" id="IPR001005">
    <property type="entry name" value="SANT/Myb"/>
</dbReference>
<evidence type="ECO:0000256" key="1">
    <source>
        <dbReference type="SAM" id="MobiDB-lite"/>
    </source>
</evidence>
<dbReference type="PANTHER" id="PTHR45614:SF25">
    <property type="entry name" value="MYB PROTEIN"/>
    <property type="match status" value="1"/>
</dbReference>
<dbReference type="SMART" id="SM00717">
    <property type="entry name" value="SANT"/>
    <property type="match status" value="5"/>
</dbReference>
<dbReference type="CDD" id="cd00167">
    <property type="entry name" value="SANT"/>
    <property type="match status" value="2"/>
</dbReference>
<dbReference type="GO" id="GO:0005634">
    <property type="term" value="C:nucleus"/>
    <property type="evidence" value="ECO:0007669"/>
    <property type="project" value="TreeGrafter"/>
</dbReference>
<feature type="region of interest" description="Disordered" evidence="1">
    <location>
        <begin position="297"/>
        <end position="321"/>
    </location>
</feature>
<protein>
    <submittedName>
        <fullName evidence="4">Uncharacterized protein</fullName>
    </submittedName>
</protein>
<dbReference type="PROSITE" id="PS50090">
    <property type="entry name" value="MYB_LIKE"/>
    <property type="match status" value="3"/>
</dbReference>
<dbReference type="Gene3D" id="1.10.10.60">
    <property type="entry name" value="Homeodomain-like"/>
    <property type="match status" value="3"/>
</dbReference>
<dbReference type="InterPro" id="IPR017930">
    <property type="entry name" value="Myb_dom"/>
</dbReference>
<feature type="domain" description="Myb-like" evidence="2">
    <location>
        <begin position="673"/>
        <end position="719"/>
    </location>
</feature>
<feature type="domain" description="Myb-like" evidence="2">
    <location>
        <begin position="246"/>
        <end position="291"/>
    </location>
</feature>
<evidence type="ECO:0000313" key="4">
    <source>
        <dbReference type="EMBL" id="KAG0323769.1"/>
    </source>
</evidence>
<dbReference type="InterPro" id="IPR050560">
    <property type="entry name" value="MYB_TF"/>
</dbReference>
<evidence type="ECO:0000259" key="3">
    <source>
        <dbReference type="PROSITE" id="PS51294"/>
    </source>
</evidence>
<dbReference type="PROSITE" id="PS51294">
    <property type="entry name" value="HTH_MYB"/>
    <property type="match status" value="1"/>
</dbReference>
<keyword evidence="5" id="KW-1185">Reference proteome</keyword>
<dbReference type="Pfam" id="PF00249">
    <property type="entry name" value="Myb_DNA-binding"/>
    <property type="match status" value="1"/>
</dbReference>
<feature type="domain" description="Myb-like" evidence="2">
    <location>
        <begin position="39"/>
        <end position="88"/>
    </location>
</feature>
<dbReference type="Proteomes" id="UP000738325">
    <property type="component" value="Unassembled WGS sequence"/>
</dbReference>
<feature type="domain" description="HTH myb-type" evidence="3">
    <location>
        <begin position="670"/>
        <end position="723"/>
    </location>
</feature>
<evidence type="ECO:0000313" key="5">
    <source>
        <dbReference type="Proteomes" id="UP000738325"/>
    </source>
</evidence>
<organism evidence="4 5">
    <name type="scientific">Dissophora globulifera</name>
    <dbReference type="NCBI Taxonomy" id="979702"/>
    <lineage>
        <taxon>Eukaryota</taxon>
        <taxon>Fungi</taxon>
        <taxon>Fungi incertae sedis</taxon>
        <taxon>Mucoromycota</taxon>
        <taxon>Mortierellomycotina</taxon>
        <taxon>Mortierellomycetes</taxon>
        <taxon>Mortierellales</taxon>
        <taxon>Mortierellaceae</taxon>
        <taxon>Dissophora</taxon>
    </lineage>
</organism>
<dbReference type="OrthoDB" id="18440at2759"/>
<dbReference type="AlphaFoldDB" id="A0A9P6RMN9"/>
<dbReference type="SUPFAM" id="SSF46689">
    <property type="entry name" value="Homeodomain-like"/>
    <property type="match status" value="3"/>
</dbReference>
<evidence type="ECO:0000259" key="2">
    <source>
        <dbReference type="PROSITE" id="PS50090"/>
    </source>
</evidence>
<dbReference type="GO" id="GO:0000981">
    <property type="term" value="F:DNA-binding transcription factor activity, RNA polymerase II-specific"/>
    <property type="evidence" value="ECO:0007669"/>
    <property type="project" value="TreeGrafter"/>
</dbReference>
<dbReference type="Pfam" id="PF13921">
    <property type="entry name" value="Myb_DNA-bind_6"/>
    <property type="match status" value="1"/>
</dbReference>
<dbReference type="PANTHER" id="PTHR45614">
    <property type="entry name" value="MYB PROTEIN-RELATED"/>
    <property type="match status" value="1"/>
</dbReference>
<feature type="region of interest" description="Disordered" evidence="1">
    <location>
        <begin position="439"/>
        <end position="479"/>
    </location>
</feature>
<proteinExistence type="predicted"/>
<dbReference type="GO" id="GO:0000978">
    <property type="term" value="F:RNA polymerase II cis-regulatory region sequence-specific DNA binding"/>
    <property type="evidence" value="ECO:0007669"/>
    <property type="project" value="TreeGrafter"/>
</dbReference>
<accession>A0A9P6RMN9</accession>
<sequence>MPAPKSLSSRRTATYAATVPTLRSMSTVAATATSPSKSARKRANKAWTPEADNLLLELRIIHNKKWLEIGQQLEREPATCMTRFESTLNPTLKDFWTLERDKELDIMITASKTWAEIAQTLGVHRLACMERWRQLGLIGDPVQLDTTKKALESGRKTSARISQQSQQRQQQDAQVVQQRVQAQEQLIKIREMTTSLKSIERVDLDKDRLSWNSLLRDDQRYDHYRSWKKKSGLEEFSQMYLMNPGWSAKEETMLIQAVLKHGLDKWEIVAQQGLKGRFTAMQCRTCWKNLDMPVVSSLDQAQESSPPSAPSTSGNSTSGLNGTKPALLSASSLLPPGQDAKSATIGILGYDDKSDWSEEQQVEFWHLWNHHGQDWGLISKLMGVSAIDCDAFFRDISSRLRHSSELGANTDGDSGLDDAKLQEHIRVLARKVTDNFTRVPQTSSVSRRRNRKTGKGITFVNGSEDGNGGGTPPDVSTTDAKSVTKLKSFAWDKELSVRLQAIVRQGYKSRAVHVDEINWMWVSRRVHPNATARICKNHWKYLYDQSHQVIWSHEDIKRLEEGIRLLGPRKLTPIRDHFLPHMSKDDIVRQWYRISDKATVIDEDEYYRLLGAVKELVVGDGGSLVNENDAYSQLEDPQSPYWSEVEKRMGTGWKRMPCKRIWESSFQHLIHHGNWTPHEDTLLLRIVKFVGRDDWFSVAKAMHSGRSPWQYRLRWCQLVDPVVLEAQDIFVGGEKYC</sequence>
<dbReference type="EMBL" id="JAAAIP010000176">
    <property type="protein sequence ID" value="KAG0323769.1"/>
    <property type="molecule type" value="Genomic_DNA"/>
</dbReference>
<dbReference type="InterPro" id="IPR009057">
    <property type="entry name" value="Homeodomain-like_sf"/>
</dbReference>